<dbReference type="InterPro" id="IPR036909">
    <property type="entry name" value="Cyt_c-like_dom_sf"/>
</dbReference>
<dbReference type="AlphaFoldDB" id="A0A918JJY6"/>
<keyword evidence="7 9" id="KW-0408">Iron</keyword>
<keyword evidence="2" id="KW-0813">Transport</keyword>
<feature type="domain" description="Cytochrome c" evidence="11">
    <location>
        <begin position="29"/>
        <end position="127"/>
    </location>
</feature>
<evidence type="ECO:0000256" key="10">
    <source>
        <dbReference type="SAM" id="SignalP"/>
    </source>
</evidence>
<dbReference type="Gene3D" id="1.10.760.10">
    <property type="entry name" value="Cytochrome c-like domain"/>
    <property type="match status" value="2"/>
</dbReference>
<accession>A0A918JJY6</accession>
<evidence type="ECO:0000256" key="9">
    <source>
        <dbReference type="PIRSR" id="PIRSR000005-2"/>
    </source>
</evidence>
<evidence type="ECO:0000256" key="3">
    <source>
        <dbReference type="ARBA" id="ARBA00022617"/>
    </source>
</evidence>
<dbReference type="GO" id="GO:0009055">
    <property type="term" value="F:electron transfer activity"/>
    <property type="evidence" value="ECO:0007669"/>
    <property type="project" value="InterPro"/>
</dbReference>
<evidence type="ECO:0000256" key="5">
    <source>
        <dbReference type="ARBA" id="ARBA00022764"/>
    </source>
</evidence>
<keyword evidence="13" id="KW-1185">Reference proteome</keyword>
<evidence type="ECO:0000313" key="12">
    <source>
        <dbReference type="EMBL" id="GGW84454.1"/>
    </source>
</evidence>
<dbReference type="InterPro" id="IPR009056">
    <property type="entry name" value="Cyt_c-like_dom"/>
</dbReference>
<evidence type="ECO:0000256" key="4">
    <source>
        <dbReference type="ARBA" id="ARBA00022723"/>
    </source>
</evidence>
<dbReference type="GO" id="GO:0005506">
    <property type="term" value="F:iron ion binding"/>
    <property type="evidence" value="ECO:0007669"/>
    <property type="project" value="InterPro"/>
</dbReference>
<feature type="binding site" description="axial binding residue" evidence="9">
    <location>
        <position position="209"/>
    </location>
    <ligand>
        <name>heme c</name>
        <dbReference type="ChEBI" id="CHEBI:61717"/>
        <label>2</label>
    </ligand>
    <ligandPart>
        <name>Fe</name>
        <dbReference type="ChEBI" id="CHEBI:18248"/>
    </ligandPart>
</feature>
<proteinExistence type="predicted"/>
<dbReference type="PIRSF" id="PIRSF000005">
    <property type="entry name" value="Cytochrome_c4"/>
    <property type="match status" value="1"/>
</dbReference>
<feature type="binding site" description="axial binding residue" evidence="9">
    <location>
        <position position="166"/>
    </location>
    <ligand>
        <name>heme c</name>
        <dbReference type="ChEBI" id="CHEBI:61717"/>
        <label>2</label>
    </ligand>
    <ligandPart>
        <name>Fe</name>
        <dbReference type="ChEBI" id="CHEBI:18248"/>
    </ligandPart>
</feature>
<reference evidence="12" key="1">
    <citation type="journal article" date="2014" name="Int. J. Syst. Evol. Microbiol.">
        <title>Complete genome sequence of Corynebacterium casei LMG S-19264T (=DSM 44701T), isolated from a smear-ripened cheese.</title>
        <authorList>
            <consortium name="US DOE Joint Genome Institute (JGI-PGF)"/>
            <person name="Walter F."/>
            <person name="Albersmeier A."/>
            <person name="Kalinowski J."/>
            <person name="Ruckert C."/>
        </authorList>
    </citation>
    <scope>NUCLEOTIDE SEQUENCE</scope>
    <source>
        <strain evidence="12">KCTC 23732</strain>
    </source>
</reference>
<dbReference type="Proteomes" id="UP000608345">
    <property type="component" value="Unassembled WGS sequence"/>
</dbReference>
<evidence type="ECO:0000256" key="7">
    <source>
        <dbReference type="ARBA" id="ARBA00023004"/>
    </source>
</evidence>
<gene>
    <name evidence="12" type="ORF">GCM10011450_13060</name>
</gene>
<dbReference type="SUPFAM" id="SSF46626">
    <property type="entry name" value="Cytochrome c"/>
    <property type="match status" value="2"/>
</dbReference>
<protein>
    <submittedName>
        <fullName evidence="12">Cytochrome c</fullName>
    </submittedName>
</protein>
<feature type="binding site" description="axial binding residue" evidence="9">
    <location>
        <position position="104"/>
    </location>
    <ligand>
        <name>heme c</name>
        <dbReference type="ChEBI" id="CHEBI:61717"/>
        <label>1</label>
    </ligand>
    <ligandPart>
        <name>Fe</name>
        <dbReference type="ChEBI" id="CHEBI:18248"/>
    </ligandPart>
</feature>
<name>A0A918JJY6_9BURK</name>
<keyword evidence="3 8" id="KW-0349">Heme</keyword>
<dbReference type="PANTHER" id="PTHR33751">
    <property type="entry name" value="CBB3-TYPE CYTOCHROME C OXIDASE SUBUNIT FIXP"/>
    <property type="match status" value="1"/>
</dbReference>
<dbReference type="Pfam" id="PF00034">
    <property type="entry name" value="Cytochrom_C"/>
    <property type="match status" value="2"/>
</dbReference>
<feature type="binding site" description="covalent" evidence="8">
    <location>
        <position position="53"/>
    </location>
    <ligand>
        <name>heme c</name>
        <dbReference type="ChEBI" id="CHEBI:61717"/>
        <label>1</label>
    </ligand>
</feature>
<dbReference type="PANTHER" id="PTHR33751:SF9">
    <property type="entry name" value="CYTOCHROME C4"/>
    <property type="match status" value="1"/>
</dbReference>
<evidence type="ECO:0000256" key="6">
    <source>
        <dbReference type="ARBA" id="ARBA00022982"/>
    </source>
</evidence>
<evidence type="ECO:0000256" key="2">
    <source>
        <dbReference type="ARBA" id="ARBA00022448"/>
    </source>
</evidence>
<dbReference type="GO" id="GO:0020037">
    <property type="term" value="F:heme binding"/>
    <property type="evidence" value="ECO:0007669"/>
    <property type="project" value="InterPro"/>
</dbReference>
<organism evidence="12 13">
    <name type="scientific">Advenella faeciporci</name>
    <dbReference type="NCBI Taxonomy" id="797535"/>
    <lineage>
        <taxon>Bacteria</taxon>
        <taxon>Pseudomonadati</taxon>
        <taxon>Pseudomonadota</taxon>
        <taxon>Betaproteobacteria</taxon>
        <taxon>Burkholderiales</taxon>
        <taxon>Alcaligenaceae</taxon>
    </lineage>
</organism>
<feature type="signal peptide" evidence="10">
    <location>
        <begin position="1"/>
        <end position="26"/>
    </location>
</feature>
<keyword evidence="4 9" id="KW-0479">Metal-binding</keyword>
<keyword evidence="6" id="KW-0249">Electron transport</keyword>
<keyword evidence="5" id="KW-0574">Periplasm</keyword>
<dbReference type="PROSITE" id="PS51007">
    <property type="entry name" value="CYTC"/>
    <property type="match status" value="2"/>
</dbReference>
<evidence type="ECO:0000313" key="13">
    <source>
        <dbReference type="Proteomes" id="UP000608345"/>
    </source>
</evidence>
<feature type="binding site" description="axial binding residue" evidence="9">
    <location>
        <position position="54"/>
    </location>
    <ligand>
        <name>heme c</name>
        <dbReference type="ChEBI" id="CHEBI:61717"/>
        <label>1</label>
    </ligand>
    <ligandPart>
        <name>Fe</name>
        <dbReference type="ChEBI" id="CHEBI:18248"/>
    </ligandPart>
</feature>
<comment type="caution">
    <text evidence="12">The sequence shown here is derived from an EMBL/GenBank/DDBJ whole genome shotgun (WGS) entry which is preliminary data.</text>
</comment>
<feature type="domain" description="Cytochrome c" evidence="11">
    <location>
        <begin position="141"/>
        <end position="232"/>
    </location>
</feature>
<comment type="PTM">
    <text evidence="8">Binds 2 heme c groups covalently per subunit.</text>
</comment>
<evidence type="ECO:0000256" key="8">
    <source>
        <dbReference type="PIRSR" id="PIRSR000005-1"/>
    </source>
</evidence>
<feature type="binding site" description="covalent" evidence="8">
    <location>
        <position position="50"/>
    </location>
    <ligand>
        <name>heme c</name>
        <dbReference type="ChEBI" id="CHEBI:61717"/>
        <label>1</label>
    </ligand>
</feature>
<dbReference type="EMBL" id="BMYS01000007">
    <property type="protein sequence ID" value="GGW84454.1"/>
    <property type="molecule type" value="Genomic_DNA"/>
</dbReference>
<feature type="binding site" description="covalent" evidence="8">
    <location>
        <position position="162"/>
    </location>
    <ligand>
        <name>heme c</name>
        <dbReference type="ChEBI" id="CHEBI:61717"/>
        <label>2</label>
    </ligand>
</feature>
<evidence type="ECO:0000259" key="11">
    <source>
        <dbReference type="PROSITE" id="PS51007"/>
    </source>
</evidence>
<comment type="subcellular location">
    <subcellularLocation>
        <location evidence="1">Periplasm</location>
    </subcellularLocation>
</comment>
<sequence length="232" mass="24573">MKQVLSKILVTSGVAMGLAMSASSFAAKPDAKAGEELYANGDMSRGILACVACHGVAANSMIPMYPSLAGMPYEYIINQLKNFQTPEGAKSSNRVDAQGNPTMMAPIVAQMTPEDMQNLAIYISKQTLAQPATAKLGADLEVVQRGREIWRAGIPERNVPACASCHGATGKGMPSAFPALSGQHPEYLEAQLLAFADGYRKNGGTENMMGVIANRMNRADMKAVADYAAGIR</sequence>
<keyword evidence="10" id="KW-0732">Signal</keyword>
<dbReference type="RefSeq" id="WP_189384658.1">
    <property type="nucleotide sequence ID" value="NZ_BAABFY010000053.1"/>
</dbReference>
<dbReference type="InterPro" id="IPR024167">
    <property type="entry name" value="Cytochrome_c4-like"/>
</dbReference>
<feature type="chain" id="PRO_5037456288" evidence="10">
    <location>
        <begin position="27"/>
        <end position="232"/>
    </location>
</feature>
<reference evidence="12" key="2">
    <citation type="submission" date="2020-09" db="EMBL/GenBank/DDBJ databases">
        <authorList>
            <person name="Sun Q."/>
            <person name="Kim S."/>
        </authorList>
    </citation>
    <scope>NUCLEOTIDE SEQUENCE</scope>
    <source>
        <strain evidence="12">KCTC 23732</strain>
    </source>
</reference>
<dbReference type="GO" id="GO:0042597">
    <property type="term" value="C:periplasmic space"/>
    <property type="evidence" value="ECO:0007669"/>
    <property type="project" value="UniProtKB-SubCell"/>
</dbReference>
<feature type="binding site" description="covalent" evidence="8">
    <location>
        <position position="165"/>
    </location>
    <ligand>
        <name>heme c</name>
        <dbReference type="ChEBI" id="CHEBI:61717"/>
        <label>2</label>
    </ligand>
</feature>
<dbReference type="InterPro" id="IPR050597">
    <property type="entry name" value="Cytochrome_c_Oxidase_Subunit"/>
</dbReference>
<evidence type="ECO:0000256" key="1">
    <source>
        <dbReference type="ARBA" id="ARBA00004418"/>
    </source>
</evidence>